<evidence type="ECO:0000256" key="16">
    <source>
        <dbReference type="SAM" id="SignalP"/>
    </source>
</evidence>
<dbReference type="CDD" id="cd00053">
    <property type="entry name" value="EGF"/>
    <property type="match status" value="1"/>
</dbReference>
<dbReference type="GO" id="GO:0048544">
    <property type="term" value="P:recognition of pollen"/>
    <property type="evidence" value="ECO:0007669"/>
    <property type="project" value="InterPro"/>
</dbReference>
<evidence type="ECO:0000256" key="13">
    <source>
        <dbReference type="PIRNR" id="PIRNR000641"/>
    </source>
</evidence>
<feature type="signal peptide" evidence="16">
    <location>
        <begin position="1"/>
        <end position="30"/>
    </location>
</feature>
<keyword evidence="3 13" id="KW-0723">Serine/threonine-protein kinase</keyword>
<dbReference type="Pfam" id="PF08276">
    <property type="entry name" value="PAN_2"/>
    <property type="match status" value="1"/>
</dbReference>
<keyword evidence="4 13" id="KW-0808">Transferase</keyword>
<dbReference type="OMA" id="CILIACW"/>
<evidence type="ECO:0000256" key="1">
    <source>
        <dbReference type="ARBA" id="ARBA00004251"/>
    </source>
</evidence>
<dbReference type="InterPro" id="IPR001480">
    <property type="entry name" value="Bulb-type_lectin_dom"/>
</dbReference>
<dbReference type="Gene3D" id="2.90.10.10">
    <property type="entry name" value="Bulb-type lectin domain"/>
    <property type="match status" value="1"/>
</dbReference>
<evidence type="ECO:0000259" key="18">
    <source>
        <dbReference type="PROSITE" id="PS50927"/>
    </source>
</evidence>
<protein>
    <recommendedName>
        <fullName evidence="13">Receptor-like serine/threonine-protein kinase</fullName>
        <ecNumber evidence="13">2.7.11.1</ecNumber>
    </recommendedName>
</protein>
<feature type="chain" id="PRO_5021397037" description="Receptor-like serine/threonine-protein kinase" evidence="16">
    <location>
        <begin position="31"/>
        <end position="820"/>
    </location>
</feature>
<dbReference type="GO" id="GO:0106310">
    <property type="term" value="F:protein serine kinase activity"/>
    <property type="evidence" value="ECO:0007669"/>
    <property type="project" value="RHEA"/>
</dbReference>
<dbReference type="GO" id="GO:0004674">
    <property type="term" value="F:protein serine/threonine kinase activity"/>
    <property type="evidence" value="ECO:0007669"/>
    <property type="project" value="UniProtKB-KW"/>
</dbReference>
<evidence type="ECO:0000256" key="4">
    <source>
        <dbReference type="ARBA" id="ARBA00022679"/>
    </source>
</evidence>
<reference evidence="20 21" key="1">
    <citation type="journal article" date="2018" name="Science">
        <title>The opium poppy genome and morphinan production.</title>
        <authorList>
            <person name="Guo L."/>
            <person name="Winzer T."/>
            <person name="Yang X."/>
            <person name="Li Y."/>
            <person name="Ning Z."/>
            <person name="He Z."/>
            <person name="Teodor R."/>
            <person name="Lu Y."/>
            <person name="Bowser T.A."/>
            <person name="Graham I.A."/>
            <person name="Ye K."/>
        </authorList>
    </citation>
    <scope>NUCLEOTIDE SEQUENCE [LARGE SCALE GENOMIC DNA]</scope>
    <source>
        <strain evidence="21">cv. HN1</strain>
        <tissue evidence="20">Leaves</tissue>
    </source>
</reference>
<dbReference type="Pfam" id="PF00954">
    <property type="entry name" value="S_locus_glycop"/>
    <property type="match status" value="1"/>
</dbReference>
<gene>
    <name evidence="20" type="ORF">C5167_021048</name>
</gene>
<keyword evidence="15" id="KW-0812">Transmembrane</keyword>
<dbReference type="AlphaFoldDB" id="A0A4Y7IYY2"/>
<evidence type="ECO:0000256" key="15">
    <source>
        <dbReference type="SAM" id="Phobius"/>
    </source>
</evidence>
<dbReference type="SMART" id="SM00108">
    <property type="entry name" value="B_lectin"/>
    <property type="match status" value="1"/>
</dbReference>
<dbReference type="InterPro" id="IPR024171">
    <property type="entry name" value="SRK-like_kinase"/>
</dbReference>
<keyword evidence="8 13" id="KW-0067">ATP-binding</keyword>
<dbReference type="Gramene" id="RZC52625">
    <property type="protein sequence ID" value="RZC52625"/>
    <property type="gene ID" value="C5167_021048"/>
</dbReference>
<dbReference type="OrthoDB" id="1934880at2759"/>
<dbReference type="GO" id="GO:0005886">
    <property type="term" value="C:plasma membrane"/>
    <property type="evidence" value="ECO:0007669"/>
    <property type="project" value="UniProtKB-SubCell"/>
</dbReference>
<feature type="transmembrane region" description="Helical" evidence="15">
    <location>
        <begin position="443"/>
        <end position="465"/>
    </location>
</feature>
<evidence type="ECO:0000256" key="7">
    <source>
        <dbReference type="ARBA" id="ARBA00022777"/>
    </source>
</evidence>
<dbReference type="CDD" id="cd01098">
    <property type="entry name" value="PAN_AP_plant"/>
    <property type="match status" value="1"/>
</dbReference>
<dbReference type="PROSITE" id="PS00107">
    <property type="entry name" value="PROTEIN_KINASE_ATP"/>
    <property type="match status" value="1"/>
</dbReference>
<dbReference type="Gene3D" id="1.10.510.10">
    <property type="entry name" value="Transferase(Phosphotransferase) domain 1"/>
    <property type="match status" value="1"/>
</dbReference>
<evidence type="ECO:0000256" key="10">
    <source>
        <dbReference type="ARBA" id="ARBA00023180"/>
    </source>
</evidence>
<feature type="domain" description="Protein kinase" evidence="17">
    <location>
        <begin position="511"/>
        <end position="771"/>
    </location>
</feature>
<dbReference type="InterPro" id="IPR008271">
    <property type="entry name" value="Ser/Thr_kinase_AS"/>
</dbReference>
<evidence type="ECO:0000256" key="12">
    <source>
        <dbReference type="ARBA" id="ARBA00048679"/>
    </source>
</evidence>
<dbReference type="Pfam" id="PF07714">
    <property type="entry name" value="PK_Tyr_Ser-Thr"/>
    <property type="match status" value="1"/>
</dbReference>
<dbReference type="PANTHER" id="PTHR27002:SF1082">
    <property type="entry name" value="OS06G0693000 PROTEIN"/>
    <property type="match status" value="1"/>
</dbReference>
<accession>A0A4Y7IYY2</accession>
<sequence>MIPSSKHIICLPFLLFSLLTFLLAALYCSAIDDTTVITDTQTLTSAGEIYKLGFLSSPNSSNRYVGIWFNKVVTVQTIVWIANRDNPIDGSSGVLRIASNGNLEILDGRQVSVWATNISSISMNNSVVELMDSGNLILRQASDGSILWQSFEYPTDTLLPSMMVGTNRRTGKTQMLTSWKGESDPSTGNFFSGLELIDNIPQVVTWNGPNRHWRSGPWNGRIFIGVSTMYSVYLDGFNIIKDEDTVYLTYDHINRSSYRRFVLDNNGELQGQRWDEQKNVWSLYYSAEANGECEAYGKCGPFGICNILESPICSCLEGFVPKLKDEWRQGIWSGGCTRKMELKCNRNDDTSSAEGEKEDGFLKMEMMKVPDFAYWRTPQNAKDCERDCLSNCSCLAYSYEGSIGCMIWGQSLVDIKKFPKGAGADLYIRGAYSELDPKKKLPIIIISTTLIALILIIVSACAYLYRRWMATKNKTIGNKINEASSNLKLVGNNTDLKVYSFGNLAVATGNFSAANKLGEGGFGSVYKGMLSDGQEIAVKRLSKGSTQGSEEFKNEVVVILKLQHRNLVRLFGCCIEGEERMLIYEYMPEKSLDAILFDSAKRPLLDWEKRFKIIEGISRGMLYLHRDSRLRVIHRDVKASNILLDEEMNPKISDFGIARIVGGDVTQANTKRVVGTYGYMSPEYAMEGRFSEKSDIFSFGVLLLEIVSGNRNSVYYNHELSLSLLGYAWHLWIKNKTTHSLIDPTLVVEPRLKTEILRCIQVGLLCVQEFSKDRPSMSIIVTMLTSENATIPIPKQPAFIERSVSFESQNDVSMTTVEGR</sequence>
<keyword evidence="5 16" id="KW-0732">Signal</keyword>
<dbReference type="Pfam" id="PF01453">
    <property type="entry name" value="B_lectin"/>
    <property type="match status" value="1"/>
</dbReference>
<dbReference type="Gene3D" id="3.30.200.20">
    <property type="entry name" value="Phosphorylase Kinase, domain 1"/>
    <property type="match status" value="1"/>
</dbReference>
<keyword evidence="6 13" id="KW-0547">Nucleotide-binding</keyword>
<keyword evidence="10" id="KW-0325">Glycoprotein</keyword>
<dbReference type="FunFam" id="2.90.10.10:FF:000005">
    <property type="entry name" value="G-type lectin S-receptor-like serine/threonine-protein kinase"/>
    <property type="match status" value="1"/>
</dbReference>
<dbReference type="InterPro" id="IPR000719">
    <property type="entry name" value="Prot_kinase_dom"/>
</dbReference>
<evidence type="ECO:0000313" key="21">
    <source>
        <dbReference type="Proteomes" id="UP000316621"/>
    </source>
</evidence>
<dbReference type="EMBL" id="CM010716">
    <property type="protein sequence ID" value="RZC52625.1"/>
    <property type="molecule type" value="Genomic_DNA"/>
</dbReference>
<comment type="catalytic activity">
    <reaction evidence="11 13">
        <text>L-threonyl-[protein] + ATP = O-phospho-L-threonyl-[protein] + ADP + H(+)</text>
        <dbReference type="Rhea" id="RHEA:46608"/>
        <dbReference type="Rhea" id="RHEA-COMP:11060"/>
        <dbReference type="Rhea" id="RHEA-COMP:11605"/>
        <dbReference type="ChEBI" id="CHEBI:15378"/>
        <dbReference type="ChEBI" id="CHEBI:30013"/>
        <dbReference type="ChEBI" id="CHEBI:30616"/>
        <dbReference type="ChEBI" id="CHEBI:61977"/>
        <dbReference type="ChEBI" id="CHEBI:456216"/>
        <dbReference type="EC" id="2.7.11.1"/>
    </reaction>
</comment>
<dbReference type="PROSITE" id="PS50948">
    <property type="entry name" value="PAN"/>
    <property type="match status" value="1"/>
</dbReference>
<dbReference type="PROSITE" id="PS50011">
    <property type="entry name" value="PROTEIN_KINASE_DOM"/>
    <property type="match status" value="1"/>
</dbReference>
<keyword evidence="15" id="KW-0472">Membrane</keyword>
<feature type="domain" description="Apple" evidence="19">
    <location>
        <begin position="344"/>
        <end position="431"/>
    </location>
</feature>
<evidence type="ECO:0000313" key="20">
    <source>
        <dbReference type="EMBL" id="RZC52625.1"/>
    </source>
</evidence>
<dbReference type="FunFam" id="3.30.200.20:FF:000195">
    <property type="entry name" value="G-type lectin S-receptor-like serine/threonine-protein kinase"/>
    <property type="match status" value="1"/>
</dbReference>
<evidence type="ECO:0000256" key="9">
    <source>
        <dbReference type="ARBA" id="ARBA00023157"/>
    </source>
</evidence>
<dbReference type="InterPro" id="IPR036426">
    <property type="entry name" value="Bulb-type_lectin_dom_sf"/>
</dbReference>
<dbReference type="SMART" id="SM00473">
    <property type="entry name" value="PAN_AP"/>
    <property type="match status" value="1"/>
</dbReference>
<keyword evidence="2" id="KW-1003">Cell membrane</keyword>
<evidence type="ECO:0000256" key="6">
    <source>
        <dbReference type="ARBA" id="ARBA00022741"/>
    </source>
</evidence>
<keyword evidence="15" id="KW-1133">Transmembrane helix</keyword>
<feature type="binding site" evidence="14">
    <location>
        <position position="539"/>
    </location>
    <ligand>
        <name>ATP</name>
        <dbReference type="ChEBI" id="CHEBI:30616"/>
    </ligand>
</feature>
<name>A0A4Y7IYY2_PAPSO</name>
<comment type="subcellular location">
    <subcellularLocation>
        <location evidence="1">Cell membrane</location>
        <topology evidence="1">Single-pass type I membrane protein</topology>
    </subcellularLocation>
</comment>
<keyword evidence="21" id="KW-1185">Reference proteome</keyword>
<dbReference type="InterPro" id="IPR017441">
    <property type="entry name" value="Protein_kinase_ATP_BS"/>
</dbReference>
<dbReference type="SMART" id="SM00220">
    <property type="entry name" value="S_TKc"/>
    <property type="match status" value="1"/>
</dbReference>
<dbReference type="SUPFAM" id="SSF51110">
    <property type="entry name" value="alpha-D-mannose-specific plant lectins"/>
    <property type="match status" value="1"/>
</dbReference>
<dbReference type="PANTHER" id="PTHR27002">
    <property type="entry name" value="RECEPTOR-LIKE SERINE/THREONINE-PROTEIN KINASE SD1-8"/>
    <property type="match status" value="1"/>
</dbReference>
<evidence type="ECO:0000256" key="8">
    <source>
        <dbReference type="ARBA" id="ARBA00022840"/>
    </source>
</evidence>
<dbReference type="PROSITE" id="PS50927">
    <property type="entry name" value="BULB_LECTIN"/>
    <property type="match status" value="1"/>
</dbReference>
<evidence type="ECO:0000256" key="11">
    <source>
        <dbReference type="ARBA" id="ARBA00047899"/>
    </source>
</evidence>
<evidence type="ECO:0000259" key="17">
    <source>
        <dbReference type="PROSITE" id="PS50011"/>
    </source>
</evidence>
<dbReference type="EC" id="2.7.11.1" evidence="13"/>
<dbReference type="PROSITE" id="PS00108">
    <property type="entry name" value="PROTEIN_KINASE_ST"/>
    <property type="match status" value="1"/>
</dbReference>
<dbReference type="GO" id="GO:0005524">
    <property type="term" value="F:ATP binding"/>
    <property type="evidence" value="ECO:0007669"/>
    <property type="project" value="UniProtKB-UniRule"/>
</dbReference>
<comment type="catalytic activity">
    <reaction evidence="12 13">
        <text>L-seryl-[protein] + ATP = O-phospho-L-seryl-[protein] + ADP + H(+)</text>
        <dbReference type="Rhea" id="RHEA:17989"/>
        <dbReference type="Rhea" id="RHEA-COMP:9863"/>
        <dbReference type="Rhea" id="RHEA-COMP:11604"/>
        <dbReference type="ChEBI" id="CHEBI:15378"/>
        <dbReference type="ChEBI" id="CHEBI:29999"/>
        <dbReference type="ChEBI" id="CHEBI:30616"/>
        <dbReference type="ChEBI" id="CHEBI:83421"/>
        <dbReference type="ChEBI" id="CHEBI:456216"/>
        <dbReference type="EC" id="2.7.11.1"/>
    </reaction>
</comment>
<evidence type="ECO:0000259" key="19">
    <source>
        <dbReference type="PROSITE" id="PS50948"/>
    </source>
</evidence>
<evidence type="ECO:0000256" key="2">
    <source>
        <dbReference type="ARBA" id="ARBA00022475"/>
    </source>
</evidence>
<keyword evidence="9" id="KW-1015">Disulfide bond</keyword>
<evidence type="ECO:0000256" key="5">
    <source>
        <dbReference type="ARBA" id="ARBA00022729"/>
    </source>
</evidence>
<dbReference type="FunFam" id="1.10.510.10:FF:000060">
    <property type="entry name" value="G-type lectin S-receptor-like serine/threonine-protein kinase"/>
    <property type="match status" value="1"/>
</dbReference>
<dbReference type="InterPro" id="IPR003609">
    <property type="entry name" value="Pan_app"/>
</dbReference>
<dbReference type="PIRSF" id="PIRSF000641">
    <property type="entry name" value="SRK"/>
    <property type="match status" value="1"/>
</dbReference>
<comment type="similarity">
    <text evidence="13">Belongs to the protein kinase superfamily. Ser/Thr protein kinase family.</text>
</comment>
<dbReference type="InterPro" id="IPR011009">
    <property type="entry name" value="Kinase-like_dom_sf"/>
</dbReference>
<evidence type="ECO:0000256" key="14">
    <source>
        <dbReference type="PROSITE-ProRule" id="PRU10141"/>
    </source>
</evidence>
<keyword evidence="7 13" id="KW-0418">Kinase</keyword>
<dbReference type="Proteomes" id="UP000316621">
    <property type="component" value="Chromosome 2"/>
</dbReference>
<proteinExistence type="inferred from homology"/>
<organism evidence="20 21">
    <name type="scientific">Papaver somniferum</name>
    <name type="common">Opium poppy</name>
    <dbReference type="NCBI Taxonomy" id="3469"/>
    <lineage>
        <taxon>Eukaryota</taxon>
        <taxon>Viridiplantae</taxon>
        <taxon>Streptophyta</taxon>
        <taxon>Embryophyta</taxon>
        <taxon>Tracheophyta</taxon>
        <taxon>Spermatophyta</taxon>
        <taxon>Magnoliopsida</taxon>
        <taxon>Ranunculales</taxon>
        <taxon>Papaveraceae</taxon>
        <taxon>Papaveroideae</taxon>
        <taxon>Papaver</taxon>
    </lineage>
</organism>
<dbReference type="InterPro" id="IPR001245">
    <property type="entry name" value="Ser-Thr/Tyr_kinase_cat_dom"/>
</dbReference>
<dbReference type="InterPro" id="IPR000858">
    <property type="entry name" value="S_locus_glycoprot_dom"/>
</dbReference>
<feature type="domain" description="Bulb-type lectin" evidence="18">
    <location>
        <begin position="28"/>
        <end position="151"/>
    </location>
</feature>
<dbReference type="SUPFAM" id="SSF56112">
    <property type="entry name" value="Protein kinase-like (PK-like)"/>
    <property type="match status" value="1"/>
</dbReference>
<dbReference type="CDD" id="cd00028">
    <property type="entry name" value="B_lectin"/>
    <property type="match status" value="1"/>
</dbReference>
<evidence type="ECO:0000256" key="3">
    <source>
        <dbReference type="ARBA" id="ARBA00022527"/>
    </source>
</evidence>
<dbReference type="CDD" id="cd14066">
    <property type="entry name" value="STKc_IRAK"/>
    <property type="match status" value="1"/>
</dbReference>